<dbReference type="PANTHER" id="PTHR43280">
    <property type="entry name" value="ARAC-FAMILY TRANSCRIPTIONAL REGULATOR"/>
    <property type="match status" value="1"/>
</dbReference>
<dbReference type="EMBL" id="JAELVQ010000001">
    <property type="protein sequence ID" value="MBJ6366544.1"/>
    <property type="molecule type" value="Genomic_DNA"/>
</dbReference>
<organism evidence="5 6">
    <name type="scientific">Snuella sedimenti</name>
    <dbReference type="NCBI Taxonomy" id="2798802"/>
    <lineage>
        <taxon>Bacteria</taxon>
        <taxon>Pseudomonadati</taxon>
        <taxon>Bacteroidota</taxon>
        <taxon>Flavobacteriia</taxon>
        <taxon>Flavobacteriales</taxon>
        <taxon>Flavobacteriaceae</taxon>
        <taxon>Snuella</taxon>
    </lineage>
</organism>
<dbReference type="GO" id="GO:0003700">
    <property type="term" value="F:DNA-binding transcription factor activity"/>
    <property type="evidence" value="ECO:0007669"/>
    <property type="project" value="InterPro"/>
</dbReference>
<dbReference type="InterPro" id="IPR009057">
    <property type="entry name" value="Homeodomain-like_sf"/>
</dbReference>
<evidence type="ECO:0000256" key="2">
    <source>
        <dbReference type="ARBA" id="ARBA00023125"/>
    </source>
</evidence>
<accession>A0A8J7J904</accession>
<sequence>MKEAYTEIAVKNMVCNRCIKVVREELTKNHFDFNHVALGTIYFDHGISEKEKAQLKTILEAEGFELVEDKEAVIVKNIKTLIIQLIHHGKEKPEHQTFSGFIASEIGMEYTQLSKLFSEIAGHTIEHYIIEQRIERAKELLIYNELTLSQISYELNYSSPQHLSRQFKQITGLTPSAFKKIRIRKKLDTI</sequence>
<dbReference type="InterPro" id="IPR018062">
    <property type="entry name" value="HTH_AraC-typ_CS"/>
</dbReference>
<evidence type="ECO:0000313" key="5">
    <source>
        <dbReference type="EMBL" id="MBJ6366544.1"/>
    </source>
</evidence>
<keyword evidence="6" id="KW-1185">Reference proteome</keyword>
<dbReference type="InterPro" id="IPR018060">
    <property type="entry name" value="HTH_AraC"/>
</dbReference>
<comment type="caution">
    <text evidence="5">The sequence shown here is derived from an EMBL/GenBank/DDBJ whole genome shotgun (WGS) entry which is preliminary data.</text>
</comment>
<protein>
    <submittedName>
        <fullName evidence="5">Helix-turn-helix transcriptional regulator</fullName>
    </submittedName>
</protein>
<dbReference type="PROSITE" id="PS01124">
    <property type="entry name" value="HTH_ARAC_FAMILY_2"/>
    <property type="match status" value="1"/>
</dbReference>
<keyword evidence="3" id="KW-0804">Transcription</keyword>
<reference evidence="5" key="1">
    <citation type="submission" date="2020-12" db="EMBL/GenBank/DDBJ databases">
        <title>Snuella sp. nov., isolated from sediment in Incheon.</title>
        <authorList>
            <person name="Kim W."/>
        </authorList>
    </citation>
    <scope>NUCLEOTIDE SEQUENCE</scope>
    <source>
        <strain evidence="5">CAU 1569</strain>
    </source>
</reference>
<dbReference type="Pfam" id="PF12833">
    <property type="entry name" value="HTH_18"/>
    <property type="match status" value="1"/>
</dbReference>
<dbReference type="GO" id="GO:0043565">
    <property type="term" value="F:sequence-specific DNA binding"/>
    <property type="evidence" value="ECO:0007669"/>
    <property type="project" value="InterPro"/>
</dbReference>
<dbReference type="RefSeq" id="WP_199111980.1">
    <property type="nucleotide sequence ID" value="NZ_JAELVQ010000001.1"/>
</dbReference>
<proteinExistence type="predicted"/>
<keyword evidence="1" id="KW-0805">Transcription regulation</keyword>
<dbReference type="Proteomes" id="UP000610931">
    <property type="component" value="Unassembled WGS sequence"/>
</dbReference>
<dbReference type="PROSITE" id="PS00041">
    <property type="entry name" value="HTH_ARAC_FAMILY_1"/>
    <property type="match status" value="1"/>
</dbReference>
<feature type="domain" description="HTH araC/xylS-type" evidence="4">
    <location>
        <begin position="102"/>
        <end position="181"/>
    </location>
</feature>
<evidence type="ECO:0000256" key="1">
    <source>
        <dbReference type="ARBA" id="ARBA00023015"/>
    </source>
</evidence>
<dbReference type="Gene3D" id="1.10.10.60">
    <property type="entry name" value="Homeodomain-like"/>
    <property type="match status" value="1"/>
</dbReference>
<evidence type="ECO:0000313" key="6">
    <source>
        <dbReference type="Proteomes" id="UP000610931"/>
    </source>
</evidence>
<evidence type="ECO:0000256" key="3">
    <source>
        <dbReference type="ARBA" id="ARBA00023163"/>
    </source>
</evidence>
<dbReference type="SUPFAM" id="SSF46689">
    <property type="entry name" value="Homeodomain-like"/>
    <property type="match status" value="1"/>
</dbReference>
<name>A0A8J7J904_9FLAO</name>
<gene>
    <name evidence="5" type="ORF">JF259_00455</name>
</gene>
<dbReference type="PANTHER" id="PTHR43280:SF2">
    <property type="entry name" value="HTH-TYPE TRANSCRIPTIONAL REGULATOR EXSA"/>
    <property type="match status" value="1"/>
</dbReference>
<keyword evidence="2" id="KW-0238">DNA-binding</keyword>
<dbReference type="AlphaFoldDB" id="A0A8J7J904"/>
<evidence type="ECO:0000259" key="4">
    <source>
        <dbReference type="PROSITE" id="PS01124"/>
    </source>
</evidence>
<dbReference type="SMART" id="SM00342">
    <property type="entry name" value="HTH_ARAC"/>
    <property type="match status" value="1"/>
</dbReference>